<dbReference type="Gene3D" id="3.40.50.620">
    <property type="entry name" value="HUPs"/>
    <property type="match status" value="1"/>
</dbReference>
<protein>
    <submittedName>
        <fullName evidence="4">tRNA(5-methylaminomethyl-2-thiouridylate) methyltransferase</fullName>
    </submittedName>
</protein>
<evidence type="ECO:0000256" key="2">
    <source>
        <dbReference type="ARBA" id="ARBA00022840"/>
    </source>
</evidence>
<dbReference type="AlphaFoldDB" id="A0A9D2HN76"/>
<dbReference type="Proteomes" id="UP000823821">
    <property type="component" value="Unassembled WGS sequence"/>
</dbReference>
<feature type="domain" description="Thil AANH" evidence="3">
    <location>
        <begin position="12"/>
        <end position="150"/>
    </location>
</feature>
<dbReference type="InterPro" id="IPR020536">
    <property type="entry name" value="ThiI_AANH"/>
</dbReference>
<reference evidence="4" key="1">
    <citation type="journal article" date="2021" name="PeerJ">
        <title>Extensive microbial diversity within the chicken gut microbiome revealed by metagenomics and culture.</title>
        <authorList>
            <person name="Gilroy R."/>
            <person name="Ravi A."/>
            <person name="Getino M."/>
            <person name="Pursley I."/>
            <person name="Horton D.L."/>
            <person name="Alikhan N.F."/>
            <person name="Baker D."/>
            <person name="Gharbi K."/>
            <person name="Hall N."/>
            <person name="Watson M."/>
            <person name="Adriaenssens E.M."/>
            <person name="Foster-Nyarko E."/>
            <person name="Jarju S."/>
            <person name="Secka A."/>
            <person name="Antonio M."/>
            <person name="Oren A."/>
            <person name="Chaudhuri R.R."/>
            <person name="La Ragione R."/>
            <person name="Hildebrand F."/>
            <person name="Pallen M.J."/>
        </authorList>
    </citation>
    <scope>NUCLEOTIDE SEQUENCE</scope>
    <source>
        <strain evidence="4">5032</strain>
    </source>
</reference>
<proteinExistence type="predicted"/>
<evidence type="ECO:0000313" key="5">
    <source>
        <dbReference type="Proteomes" id="UP000823821"/>
    </source>
</evidence>
<accession>A0A9D2HN76</accession>
<keyword evidence="2" id="KW-0067">ATP-binding</keyword>
<dbReference type="EMBL" id="DWZD01000019">
    <property type="protein sequence ID" value="HJA78543.1"/>
    <property type="molecule type" value="Genomic_DNA"/>
</dbReference>
<name>A0A9D2HN76_9BACT</name>
<sequence length="379" mass="41290">MSSQHPTSPSPQAIVLFSGGLDSILAAKVLEEQGLRVRCLHCFSPFFGEPEAVPGWRRRYALDIDCLDVSEEFCALLRERPAHGFGKILNPCVDCKILLLRRARHYMEAVGAACLATGEVLGQRPMSQRRDVLNVIKREAGVADILLRPLSARLLDPGPVEQSGLVDRERLPAISGRGRRDQLELARHFGLSRIPTPGGGCKLTEKENARRYWPVLTALPAADSGDFQLANLGRQFWHETGGKRYWLAVGRNSGDNQALQAATRPGDARIFLADIPGPLAVGRQASLWPEDILAAAAALMASYSGRAVREAETSGSVGVRAQWQAADGSPGGWQGRVRPAREGVWHEPLWEPAREAIRAEQKIRLHGAPATGPALPRDA</sequence>
<dbReference type="GO" id="GO:0004810">
    <property type="term" value="F:CCA tRNA nucleotidyltransferase activity"/>
    <property type="evidence" value="ECO:0007669"/>
    <property type="project" value="InterPro"/>
</dbReference>
<comment type="caution">
    <text evidence="4">The sequence shown here is derived from an EMBL/GenBank/DDBJ whole genome shotgun (WGS) entry which is preliminary data.</text>
</comment>
<dbReference type="SUPFAM" id="SSF52402">
    <property type="entry name" value="Adenine nucleotide alpha hydrolases-like"/>
    <property type="match status" value="1"/>
</dbReference>
<dbReference type="InterPro" id="IPR014729">
    <property type="entry name" value="Rossmann-like_a/b/a_fold"/>
</dbReference>
<dbReference type="GO" id="GO:0008168">
    <property type="term" value="F:methyltransferase activity"/>
    <property type="evidence" value="ECO:0007669"/>
    <property type="project" value="UniProtKB-KW"/>
</dbReference>
<keyword evidence="4" id="KW-0808">Transferase</keyword>
<gene>
    <name evidence="4" type="ORF">H9784_03075</name>
</gene>
<evidence type="ECO:0000256" key="1">
    <source>
        <dbReference type="ARBA" id="ARBA00022741"/>
    </source>
</evidence>
<dbReference type="GO" id="GO:0005524">
    <property type="term" value="F:ATP binding"/>
    <property type="evidence" value="ECO:0007669"/>
    <property type="project" value="UniProtKB-KW"/>
</dbReference>
<reference evidence="4" key="2">
    <citation type="submission" date="2021-04" db="EMBL/GenBank/DDBJ databases">
        <authorList>
            <person name="Gilroy R."/>
        </authorList>
    </citation>
    <scope>NUCLEOTIDE SEQUENCE</scope>
    <source>
        <strain evidence="4">5032</strain>
    </source>
</reference>
<keyword evidence="1" id="KW-0547">Nucleotide-binding</keyword>
<evidence type="ECO:0000259" key="3">
    <source>
        <dbReference type="Pfam" id="PF02568"/>
    </source>
</evidence>
<dbReference type="Pfam" id="PF02568">
    <property type="entry name" value="ThiI"/>
    <property type="match status" value="1"/>
</dbReference>
<organism evidence="4 5">
    <name type="scientific">Candidatus Desulfovibrio intestinavium</name>
    <dbReference type="NCBI Taxonomy" id="2838534"/>
    <lineage>
        <taxon>Bacteria</taxon>
        <taxon>Pseudomonadati</taxon>
        <taxon>Thermodesulfobacteriota</taxon>
        <taxon>Desulfovibrionia</taxon>
        <taxon>Desulfovibrionales</taxon>
        <taxon>Desulfovibrionaceae</taxon>
        <taxon>Desulfovibrio</taxon>
    </lineage>
</organism>
<dbReference type="GO" id="GO:0032259">
    <property type="term" value="P:methylation"/>
    <property type="evidence" value="ECO:0007669"/>
    <property type="project" value="UniProtKB-KW"/>
</dbReference>
<evidence type="ECO:0000313" key="4">
    <source>
        <dbReference type="EMBL" id="HJA78543.1"/>
    </source>
</evidence>
<keyword evidence="4" id="KW-0489">Methyltransferase</keyword>